<proteinExistence type="predicted"/>
<organism evidence="1">
    <name type="scientific">Collimonas fungivorans</name>
    <dbReference type="NCBI Taxonomy" id="158899"/>
    <lineage>
        <taxon>Bacteria</taxon>
        <taxon>Pseudomonadati</taxon>
        <taxon>Pseudomonadota</taxon>
        <taxon>Betaproteobacteria</taxon>
        <taxon>Burkholderiales</taxon>
        <taxon>Oxalobacteraceae</taxon>
        <taxon>Collimonas</taxon>
    </lineage>
</organism>
<evidence type="ECO:0000313" key="1">
    <source>
        <dbReference type="EMBL" id="AMO96679.1"/>
    </source>
</evidence>
<dbReference type="Proteomes" id="UP000072421">
    <property type="component" value="Chromosome"/>
</dbReference>
<sequence>MCRKIPAEVDGMFSKGIVNICFLCIRQMHQSIVDSEINR</sequence>
<protein>
    <submittedName>
        <fullName evidence="1">Uncharacterized protein</fullName>
    </submittedName>
</protein>
<name>A0A127PFV4_9BURK</name>
<reference evidence="1 2" key="1">
    <citation type="submission" date="2015-11" db="EMBL/GenBank/DDBJ databases">
        <title>Exploring the genomic traits of fungus-feeding bacterial genus Collimonas.</title>
        <authorList>
            <person name="Song C."/>
            <person name="Schmidt R."/>
            <person name="de Jager V."/>
            <person name="Krzyzanowska D."/>
            <person name="Jongedijk E."/>
            <person name="Cankar K."/>
            <person name="Beekwilder J."/>
            <person name="van Veen A."/>
            <person name="de Boer W."/>
            <person name="van Veen J.A."/>
            <person name="Garbeva P."/>
        </authorList>
    </citation>
    <scope>NUCLEOTIDE SEQUENCE [LARGE SCALE GENOMIC DNA]</scope>
    <source>
        <strain evidence="1 2">Ter6</strain>
    </source>
</reference>
<accession>A0A127PFV4</accession>
<dbReference type="PATRIC" id="fig|158899.10.peg.4035"/>
<dbReference type="AlphaFoldDB" id="A0A127PFV4"/>
<evidence type="ECO:0000313" key="2">
    <source>
        <dbReference type="Proteomes" id="UP000072421"/>
    </source>
</evidence>
<dbReference type="EMBL" id="CP013232">
    <property type="protein sequence ID" value="AMO96679.1"/>
    <property type="molecule type" value="Genomic_DNA"/>
</dbReference>
<gene>
    <name evidence="1" type="ORF">CFter6_4070</name>
</gene>